<organism evidence="2 3">
    <name type="scientific">Champsocephalus esox</name>
    <name type="common">pike icefish</name>
    <dbReference type="NCBI Taxonomy" id="159716"/>
    <lineage>
        <taxon>Eukaryota</taxon>
        <taxon>Metazoa</taxon>
        <taxon>Chordata</taxon>
        <taxon>Craniata</taxon>
        <taxon>Vertebrata</taxon>
        <taxon>Euteleostomi</taxon>
        <taxon>Actinopterygii</taxon>
        <taxon>Neopterygii</taxon>
        <taxon>Teleostei</taxon>
        <taxon>Neoteleostei</taxon>
        <taxon>Acanthomorphata</taxon>
        <taxon>Eupercaria</taxon>
        <taxon>Perciformes</taxon>
        <taxon>Notothenioidei</taxon>
        <taxon>Channichthyidae</taxon>
        <taxon>Champsocephalus</taxon>
    </lineage>
</organism>
<feature type="region of interest" description="Disordered" evidence="1">
    <location>
        <begin position="27"/>
        <end position="47"/>
    </location>
</feature>
<dbReference type="EMBL" id="JAULUE010002059">
    <property type="protein sequence ID" value="KAK5886239.1"/>
    <property type="molecule type" value="Genomic_DNA"/>
</dbReference>
<name>A0AAN8GRG6_9TELE</name>
<dbReference type="Proteomes" id="UP001335648">
    <property type="component" value="Unassembled WGS sequence"/>
</dbReference>
<proteinExistence type="predicted"/>
<evidence type="ECO:0000313" key="2">
    <source>
        <dbReference type="EMBL" id="KAK5886239.1"/>
    </source>
</evidence>
<keyword evidence="3" id="KW-1185">Reference proteome</keyword>
<feature type="compositionally biased region" description="Basic and acidic residues" evidence="1">
    <location>
        <begin position="27"/>
        <end position="38"/>
    </location>
</feature>
<comment type="caution">
    <text evidence="2">The sequence shown here is derived from an EMBL/GenBank/DDBJ whole genome shotgun (WGS) entry which is preliminary data.</text>
</comment>
<reference evidence="2 3" key="1">
    <citation type="journal article" date="2023" name="Mol. Biol. Evol.">
        <title>Genomics of Secondarily Temperate Adaptation in the Only Non-Antarctic Icefish.</title>
        <authorList>
            <person name="Rivera-Colon A.G."/>
            <person name="Rayamajhi N."/>
            <person name="Minhas B.F."/>
            <person name="Madrigal G."/>
            <person name="Bilyk K.T."/>
            <person name="Yoon V."/>
            <person name="Hune M."/>
            <person name="Gregory S."/>
            <person name="Cheng C.H.C."/>
            <person name="Catchen J.M."/>
        </authorList>
    </citation>
    <scope>NUCLEOTIDE SEQUENCE [LARGE SCALE GENOMIC DNA]</scope>
    <source>
        <strain evidence="2">JC2023a</strain>
    </source>
</reference>
<dbReference type="AlphaFoldDB" id="A0AAN8GRG6"/>
<evidence type="ECO:0000256" key="1">
    <source>
        <dbReference type="SAM" id="MobiDB-lite"/>
    </source>
</evidence>
<accession>A0AAN8GRG6</accession>
<gene>
    <name evidence="2" type="ORF">CesoFtcFv8_017292</name>
</gene>
<evidence type="ECO:0000313" key="3">
    <source>
        <dbReference type="Proteomes" id="UP001335648"/>
    </source>
</evidence>
<sequence length="70" mass="7512">MISLIERGLRVLPGSRSREVDAGSRRLIGDPCHQRDPGTGEAPAAGWVPGQMQMSERQRETIGQGAAGWA</sequence>
<protein>
    <submittedName>
        <fullName evidence="2">Uncharacterized protein</fullName>
    </submittedName>
</protein>